<dbReference type="PROSITE" id="PS50293">
    <property type="entry name" value="TPR_REGION"/>
    <property type="match status" value="1"/>
</dbReference>
<proteinExistence type="predicted"/>
<organism evidence="4 5">
    <name type="scientific">Bacteroides luti</name>
    <dbReference type="NCBI Taxonomy" id="1297750"/>
    <lineage>
        <taxon>Bacteria</taxon>
        <taxon>Pseudomonadati</taxon>
        <taxon>Bacteroidota</taxon>
        <taxon>Bacteroidia</taxon>
        <taxon>Bacteroidales</taxon>
        <taxon>Bacteroidaceae</taxon>
        <taxon>Bacteroides</taxon>
    </lineage>
</organism>
<keyword evidence="5" id="KW-1185">Reference proteome</keyword>
<accession>A0A1M5CMS8</accession>
<evidence type="ECO:0000256" key="1">
    <source>
        <dbReference type="ARBA" id="ARBA00022737"/>
    </source>
</evidence>
<dbReference type="InterPro" id="IPR019734">
    <property type="entry name" value="TPR_rpt"/>
</dbReference>
<dbReference type="Gene3D" id="1.25.40.10">
    <property type="entry name" value="Tetratricopeptide repeat domain"/>
    <property type="match status" value="1"/>
</dbReference>
<dbReference type="InterPro" id="IPR011990">
    <property type="entry name" value="TPR-like_helical_dom_sf"/>
</dbReference>
<protein>
    <submittedName>
        <fullName evidence="4">Tetratricopeptide repeat-containing protein</fullName>
    </submittedName>
</protein>
<dbReference type="EMBL" id="FQTV01000010">
    <property type="protein sequence ID" value="SHF55722.1"/>
    <property type="molecule type" value="Genomic_DNA"/>
</dbReference>
<dbReference type="InterPro" id="IPR050498">
    <property type="entry name" value="Ycf3"/>
</dbReference>
<evidence type="ECO:0000313" key="4">
    <source>
        <dbReference type="EMBL" id="SHF55722.1"/>
    </source>
</evidence>
<dbReference type="PANTHER" id="PTHR44858:SF1">
    <property type="entry name" value="UDP-N-ACETYLGLUCOSAMINE--PEPTIDE N-ACETYLGLUCOSAMINYLTRANSFERASE SPINDLY-RELATED"/>
    <property type="match status" value="1"/>
</dbReference>
<evidence type="ECO:0000256" key="2">
    <source>
        <dbReference type="ARBA" id="ARBA00022803"/>
    </source>
</evidence>
<gene>
    <name evidence="4" type="ORF">SAMN05444405_11087</name>
</gene>
<keyword evidence="1" id="KW-0677">Repeat</keyword>
<dbReference type="AlphaFoldDB" id="A0A1M5CMS8"/>
<dbReference type="Pfam" id="PF00515">
    <property type="entry name" value="TPR_1"/>
    <property type="match status" value="1"/>
</dbReference>
<dbReference type="SMART" id="SM00028">
    <property type="entry name" value="TPR"/>
    <property type="match status" value="1"/>
</dbReference>
<dbReference type="PANTHER" id="PTHR44858">
    <property type="entry name" value="TETRATRICOPEPTIDE REPEAT PROTEIN 6"/>
    <property type="match status" value="1"/>
</dbReference>
<name>A0A1M5CMS8_9BACE</name>
<evidence type="ECO:0000256" key="3">
    <source>
        <dbReference type="PROSITE-ProRule" id="PRU00339"/>
    </source>
</evidence>
<sequence length="99" mass="11391">MSKALEIQKMEELSTIKGLLDKDDVEAAINALDIFIESNPTCDEAYYLRGNAYRKQGNWQQAINNYLSAIEINPQSPALQAHKMIMDILNFYNKDMYNQ</sequence>
<evidence type="ECO:0000313" key="5">
    <source>
        <dbReference type="Proteomes" id="UP000184509"/>
    </source>
</evidence>
<dbReference type="PROSITE" id="PS50005">
    <property type="entry name" value="TPR"/>
    <property type="match status" value="1"/>
</dbReference>
<dbReference type="Proteomes" id="UP000184509">
    <property type="component" value="Unassembled WGS sequence"/>
</dbReference>
<reference evidence="4 5" key="1">
    <citation type="submission" date="2016-11" db="EMBL/GenBank/DDBJ databases">
        <authorList>
            <person name="Jaros S."/>
            <person name="Januszkiewicz K."/>
            <person name="Wedrychowicz H."/>
        </authorList>
    </citation>
    <scope>NUCLEOTIDE SEQUENCE [LARGE SCALE GENOMIC DNA]</scope>
    <source>
        <strain evidence="4 5">DSM 26991</strain>
    </source>
</reference>
<keyword evidence="2 3" id="KW-0802">TPR repeat</keyword>
<dbReference type="STRING" id="1297750.SAMN05444405_11087"/>
<feature type="repeat" description="TPR" evidence="3">
    <location>
        <begin position="43"/>
        <end position="76"/>
    </location>
</feature>
<dbReference type="SUPFAM" id="SSF48452">
    <property type="entry name" value="TPR-like"/>
    <property type="match status" value="1"/>
</dbReference>